<evidence type="ECO:0000313" key="1">
    <source>
        <dbReference type="Proteomes" id="UP000504618"/>
    </source>
</evidence>
<dbReference type="Proteomes" id="UP000504618">
    <property type="component" value="Unplaced"/>
</dbReference>
<dbReference type="OrthoDB" id="7553315at2759"/>
<dbReference type="PANTHER" id="PTHR47331">
    <property type="entry name" value="PHD-TYPE DOMAIN-CONTAINING PROTEIN"/>
    <property type="match status" value="1"/>
</dbReference>
<protein>
    <submittedName>
        <fullName evidence="2">Uncharacterized protein LOC112467287</fullName>
    </submittedName>
</protein>
<gene>
    <name evidence="2" type="primary">LOC112467287</name>
</gene>
<name>A0A6J1RFM3_9HYME</name>
<sequence length="166" mass="19411">MPKSIRLADPVFDKPGQINLLVGAGLYWKILVGNPRNQVSGQPALQNTRLGWIIGGEIPGKQSKSSMTHLSITNEMLSRQIEQFWKQEEFPEIPQYTEEEKYCKEYFANTVKREPDDRFVVRLPLRSEVILGGSKEQAYRRLLSLERRFSKNREFQKEYVKFMDDI</sequence>
<keyword evidence="1" id="KW-1185">Reference proteome</keyword>
<organism evidence="1 2">
    <name type="scientific">Temnothorax curvispinosus</name>
    <dbReference type="NCBI Taxonomy" id="300111"/>
    <lineage>
        <taxon>Eukaryota</taxon>
        <taxon>Metazoa</taxon>
        <taxon>Ecdysozoa</taxon>
        <taxon>Arthropoda</taxon>
        <taxon>Hexapoda</taxon>
        <taxon>Insecta</taxon>
        <taxon>Pterygota</taxon>
        <taxon>Neoptera</taxon>
        <taxon>Endopterygota</taxon>
        <taxon>Hymenoptera</taxon>
        <taxon>Apocrita</taxon>
        <taxon>Aculeata</taxon>
        <taxon>Formicoidea</taxon>
        <taxon>Formicidae</taxon>
        <taxon>Myrmicinae</taxon>
        <taxon>Temnothorax</taxon>
    </lineage>
</organism>
<evidence type="ECO:0000313" key="2">
    <source>
        <dbReference type="RefSeq" id="XP_024891601.1"/>
    </source>
</evidence>
<dbReference type="RefSeq" id="XP_024891601.1">
    <property type="nucleotide sequence ID" value="XM_025035833.1"/>
</dbReference>
<dbReference type="AlphaFoldDB" id="A0A6J1RFM3"/>
<dbReference type="GeneID" id="112467287"/>
<accession>A0A6J1RFM3</accession>
<dbReference type="PANTHER" id="PTHR47331:SF5">
    <property type="entry name" value="RIBONUCLEASE H"/>
    <property type="match status" value="1"/>
</dbReference>
<proteinExistence type="predicted"/>
<reference evidence="2" key="1">
    <citation type="submission" date="2025-08" db="UniProtKB">
        <authorList>
            <consortium name="RefSeq"/>
        </authorList>
    </citation>
    <scope>IDENTIFICATION</scope>
    <source>
        <tissue evidence="2">Whole body</tissue>
    </source>
</reference>